<dbReference type="AlphaFoldDB" id="A0A0K2GJV0"/>
<sequence length="470" mass="51346">MYESFYRFRSKPFSLLPDPEFLFLSTRHKAGLSVLEYGLLNRAAFTVLTGEPGTGKTTLLNKVLEQSAGRCLVGMITTTHPNADTLLPWVADAFGLNGAGQDAVGYFRAFTAFLGQCFAAGRQVLLVVDEAQNLNLQMLEELRLLSNVNDGRQSGIQIMLAGQPTLRALLTRPDMKQLAQRVAVDYALDPLGEDDTLAYIRHRLRVAGGDPALFTDYACSLLHQLSGGTPRVINQLCDLSLAYGFGEGAERISSSLVRQVAMDRAAGGILPSLVDPRGIPLDPVKVQEETGGLEPPAPEPVQAPAAATSIVVPLPAVLPEDGYESYREALALKKAGQYRKALKKLDQAGQDPAYRFKTAAQRGLCLRAIGKLEDAASSFRHALSVNGAKATDLLNVRYVLALTLDQLGQGEAAQEQYRQIHQTNPAFRDIAGRLEPVENGRSFPFSWFYSLRQNWQQFRSGSQPDDLVLK</sequence>
<dbReference type="Gene3D" id="1.25.40.10">
    <property type="entry name" value="Tetratricopeptide repeat domain"/>
    <property type="match status" value="1"/>
</dbReference>
<proteinExistence type="predicted"/>
<dbReference type="SUPFAM" id="SSF52540">
    <property type="entry name" value="P-loop containing nucleoside triphosphate hydrolases"/>
    <property type="match status" value="1"/>
</dbReference>
<reference evidence="2 3" key="1">
    <citation type="journal article" date="2015" name="Proc. Natl. Acad. Sci. U.S.A.">
        <title>Expanded metabolic versatility of ubiquitous nitrite-oxidizing bacteria from the genus Nitrospira.</title>
        <authorList>
            <person name="Koch H."/>
            <person name="Lucker S."/>
            <person name="Albertsen M."/>
            <person name="Kitzinger K."/>
            <person name="Herbold C."/>
            <person name="Spieck E."/>
            <person name="Nielsen P.H."/>
            <person name="Wagner M."/>
            <person name="Daims H."/>
        </authorList>
    </citation>
    <scope>NUCLEOTIDE SEQUENCE [LARGE SCALE GENOMIC DNA]</scope>
    <source>
        <strain evidence="2 3">NSP M-1</strain>
    </source>
</reference>
<evidence type="ECO:0000259" key="1">
    <source>
        <dbReference type="SMART" id="SM00382"/>
    </source>
</evidence>
<dbReference type="RefSeq" id="WP_053381836.1">
    <property type="nucleotide sequence ID" value="NZ_CP011801.1"/>
</dbReference>
<dbReference type="STRING" id="42253.NITMOv2_4760"/>
<dbReference type="EMBL" id="CP011801">
    <property type="protein sequence ID" value="ALA61129.1"/>
    <property type="molecule type" value="Genomic_DNA"/>
</dbReference>
<gene>
    <name evidence="2" type="ORF">NITMOv2_4760</name>
</gene>
<dbReference type="PANTHER" id="PTHR35894:SF1">
    <property type="entry name" value="PHOSPHORIBULOKINASE _ URIDINE KINASE FAMILY"/>
    <property type="match status" value="1"/>
</dbReference>
<dbReference type="SUPFAM" id="SSF48452">
    <property type="entry name" value="TPR-like"/>
    <property type="match status" value="1"/>
</dbReference>
<organism evidence="2 3">
    <name type="scientific">Nitrospira moscoviensis</name>
    <dbReference type="NCBI Taxonomy" id="42253"/>
    <lineage>
        <taxon>Bacteria</taxon>
        <taxon>Pseudomonadati</taxon>
        <taxon>Nitrospirota</taxon>
        <taxon>Nitrospiria</taxon>
        <taxon>Nitrospirales</taxon>
        <taxon>Nitrospiraceae</taxon>
        <taxon>Nitrospira</taxon>
    </lineage>
</organism>
<dbReference type="OrthoDB" id="9783370at2"/>
<dbReference type="KEGG" id="nmv:NITMOv2_4760"/>
<dbReference type="GO" id="GO:0016887">
    <property type="term" value="F:ATP hydrolysis activity"/>
    <property type="evidence" value="ECO:0007669"/>
    <property type="project" value="InterPro"/>
</dbReference>
<protein>
    <recommendedName>
        <fullName evidence="1">AAA+ ATPase domain-containing protein</fullName>
    </recommendedName>
</protein>
<dbReference type="PATRIC" id="fig|42253.5.peg.4692"/>
<dbReference type="InterPro" id="IPR003593">
    <property type="entry name" value="AAA+_ATPase"/>
</dbReference>
<dbReference type="Gene3D" id="3.40.50.300">
    <property type="entry name" value="P-loop containing nucleotide triphosphate hydrolases"/>
    <property type="match status" value="1"/>
</dbReference>
<dbReference type="Pfam" id="PF13401">
    <property type="entry name" value="AAA_22"/>
    <property type="match status" value="1"/>
</dbReference>
<evidence type="ECO:0000313" key="2">
    <source>
        <dbReference type="EMBL" id="ALA61129.1"/>
    </source>
</evidence>
<dbReference type="InterPro" id="IPR052026">
    <property type="entry name" value="ExeA_AAA_ATPase_DNA-bind"/>
</dbReference>
<dbReference type="SMART" id="SM00382">
    <property type="entry name" value="AAA"/>
    <property type="match status" value="1"/>
</dbReference>
<dbReference type="InterPro" id="IPR027417">
    <property type="entry name" value="P-loop_NTPase"/>
</dbReference>
<dbReference type="Proteomes" id="UP000069205">
    <property type="component" value="Chromosome"/>
</dbReference>
<accession>A0A0K2GJV0</accession>
<evidence type="ECO:0000313" key="3">
    <source>
        <dbReference type="Proteomes" id="UP000069205"/>
    </source>
</evidence>
<name>A0A0K2GJV0_NITMO</name>
<feature type="domain" description="AAA+ ATPase" evidence="1">
    <location>
        <begin position="42"/>
        <end position="189"/>
    </location>
</feature>
<dbReference type="InterPro" id="IPR049945">
    <property type="entry name" value="AAA_22"/>
</dbReference>
<keyword evidence="3" id="KW-1185">Reference proteome</keyword>
<dbReference type="InterPro" id="IPR011990">
    <property type="entry name" value="TPR-like_helical_dom_sf"/>
</dbReference>
<dbReference type="PANTHER" id="PTHR35894">
    <property type="entry name" value="GENERAL SECRETION PATHWAY PROTEIN A-RELATED"/>
    <property type="match status" value="1"/>
</dbReference>